<evidence type="ECO:0000313" key="1">
    <source>
        <dbReference type="EMBL" id="SFE42168.1"/>
    </source>
</evidence>
<dbReference type="Proteomes" id="UP000183410">
    <property type="component" value="Unassembled WGS sequence"/>
</dbReference>
<name>A0A1I2AF47_9BACL</name>
<dbReference type="AlphaFoldDB" id="A0A1I2AF47"/>
<dbReference type="InterPro" id="IPR036388">
    <property type="entry name" value="WH-like_DNA-bd_sf"/>
</dbReference>
<dbReference type="Gene3D" id="1.10.10.10">
    <property type="entry name" value="Winged helix-like DNA-binding domain superfamily/Winged helix DNA-binding domain"/>
    <property type="match status" value="1"/>
</dbReference>
<dbReference type="InterPro" id="IPR036390">
    <property type="entry name" value="WH_DNA-bd_sf"/>
</dbReference>
<evidence type="ECO:0000313" key="2">
    <source>
        <dbReference type="Proteomes" id="UP000183410"/>
    </source>
</evidence>
<organism evidence="1 2">
    <name type="scientific">Paenibacillus algorifonticola</name>
    <dbReference type="NCBI Taxonomy" id="684063"/>
    <lineage>
        <taxon>Bacteria</taxon>
        <taxon>Bacillati</taxon>
        <taxon>Bacillota</taxon>
        <taxon>Bacilli</taxon>
        <taxon>Bacillales</taxon>
        <taxon>Paenibacillaceae</taxon>
        <taxon>Paenibacillus</taxon>
    </lineage>
</organism>
<gene>
    <name evidence="1" type="ORF">SAMN04487969_102440</name>
</gene>
<protein>
    <submittedName>
        <fullName evidence="1">Winged helix DNA-binding domain-containing protein</fullName>
    </submittedName>
</protein>
<dbReference type="EMBL" id="FONN01000002">
    <property type="protein sequence ID" value="SFE42168.1"/>
    <property type="molecule type" value="Genomic_DNA"/>
</dbReference>
<keyword evidence="2" id="KW-1185">Reference proteome</keyword>
<accession>A0A1I2AF47</accession>
<dbReference type="GO" id="GO:0003700">
    <property type="term" value="F:DNA-binding transcription factor activity"/>
    <property type="evidence" value="ECO:0007669"/>
    <property type="project" value="InterPro"/>
</dbReference>
<dbReference type="GO" id="GO:0003677">
    <property type="term" value="F:DNA binding"/>
    <property type="evidence" value="ECO:0007669"/>
    <property type="project" value="UniProtKB-KW"/>
</dbReference>
<keyword evidence="1" id="KW-0238">DNA-binding</keyword>
<sequence length="149" mass="16671">MTTIKPVKISPQQALVLEHIRANDKVTKNSIIQNMSLNHNSASNVISILCDLGLIRKEQAPQGHFLHATDKAYKTGRATPEDYAKGFIVREPDLLLEHATTLELTQEQWDTIAANPGMPRTQLARLLKISKFDLNLAIDRIKNPKPKGK</sequence>
<proteinExistence type="predicted"/>
<dbReference type="RefSeq" id="WP_046230169.1">
    <property type="nucleotide sequence ID" value="NZ_FONN01000002.1"/>
</dbReference>
<dbReference type="SUPFAM" id="SSF46785">
    <property type="entry name" value="Winged helix' DNA-binding domain"/>
    <property type="match status" value="1"/>
</dbReference>
<reference evidence="2" key="1">
    <citation type="submission" date="2016-10" db="EMBL/GenBank/DDBJ databases">
        <authorList>
            <person name="Varghese N."/>
            <person name="Submissions S."/>
        </authorList>
    </citation>
    <scope>NUCLEOTIDE SEQUENCE [LARGE SCALE GENOMIC DNA]</scope>
    <source>
        <strain evidence="2">CGMCC 1.10223</strain>
    </source>
</reference>